<keyword evidence="2" id="KW-1185">Reference proteome</keyword>
<evidence type="ECO:0000313" key="2">
    <source>
        <dbReference type="Proteomes" id="UP000189433"/>
    </source>
</evidence>
<gene>
    <name evidence="1" type="ORF">BKK50_08250</name>
</gene>
<proteinExistence type="predicted"/>
<dbReference type="AlphaFoldDB" id="A0A1V3IJU6"/>
<dbReference type="RefSeq" id="WP_077417165.1">
    <property type="nucleotide sequence ID" value="NZ_MLHI01000036.1"/>
</dbReference>
<organism evidence="1 2">
    <name type="scientific">Rodentibacter rarus</name>
    <dbReference type="NCBI Taxonomy" id="1908260"/>
    <lineage>
        <taxon>Bacteria</taxon>
        <taxon>Pseudomonadati</taxon>
        <taxon>Pseudomonadota</taxon>
        <taxon>Gammaproteobacteria</taxon>
        <taxon>Pasteurellales</taxon>
        <taxon>Pasteurellaceae</taxon>
        <taxon>Rodentibacter</taxon>
    </lineage>
</organism>
<comment type="caution">
    <text evidence="1">The sequence shown here is derived from an EMBL/GenBank/DDBJ whole genome shotgun (WGS) entry which is preliminary data.</text>
</comment>
<sequence>MIKDILIHQDNHGYLIILDNNVTIAINDKVIIGEGEPKPHIRIETGHPMGDVLCYYSLRAVISEEHSKALNNIGIQKF</sequence>
<reference evidence="1 2" key="1">
    <citation type="submission" date="2016-10" db="EMBL/GenBank/DDBJ databases">
        <title>Rodentibacter gen. nov. and new species.</title>
        <authorList>
            <person name="Christensen H."/>
        </authorList>
    </citation>
    <scope>NUCLEOTIDE SEQUENCE [LARGE SCALE GENOMIC DNA]</scope>
    <source>
        <strain evidence="1 2">CCUG17206</strain>
    </source>
</reference>
<dbReference type="EMBL" id="MLHJ01000082">
    <property type="protein sequence ID" value="OOF41666.1"/>
    <property type="molecule type" value="Genomic_DNA"/>
</dbReference>
<accession>A0A1V3IJU6</accession>
<dbReference type="Proteomes" id="UP000189433">
    <property type="component" value="Unassembled WGS sequence"/>
</dbReference>
<evidence type="ECO:0000313" key="1">
    <source>
        <dbReference type="EMBL" id="OOF41666.1"/>
    </source>
</evidence>
<protein>
    <submittedName>
        <fullName evidence="1">Uncharacterized protein</fullName>
    </submittedName>
</protein>
<name>A0A1V3IJU6_9PAST</name>